<proteinExistence type="inferred from homology"/>
<sequence>MAPHRIMDHPGITADQRMLEPSQQKAVPVYLRSGGDLRRHSRSPRRIGDRSRLYTGLNYFSRCFPTLKTGLVTVAATVASSRQKTSNHLPPSSFATSTRILPHRILPLKELMLLEIVLALGVAAYFWVPWWACVGVCVLVMLLLTVRRHGTGLVQAATARWEYRRGRGHRSTYVDVPEAFDCPGDDDIAYGFRWDGRTAITVIGIEDDPEDLTVLEPGATVSGDVVRLDVVAECLRQFDVELDAVDVISHGSRSQGHTQVAHVYDAVLGPLPAIAHRSVWVVIRFDPTRCPQAVGLRGGGQSGILRTAAVATRRVANRLTECGLRARVLTAAEVGQAVSQLCGGANLANLHEDWQYCSDGNFRMTSFGLSRDMLTTQALGELWTVPSYATTLAISLRNVSAERVGVTGTVRFDSFGPIAGSGISALTPLPGRQFLALMSSLPMPRPERDITPWSFAGSSADFIGLHVPAAGCGQVIGADHAGRAVALPVFGPRIGRVEIRGSLHLAQQVVLRALALGARILVRTNRSGQWRDMVGNVDDDRLLWVTDFNRGSLQAGADRNYTLAVFDGVIESGVRSGVTAMVIAPPTAPATTLPAGTDVLLDELQDGSDRVVVRTRSTSTVVAMVATADELRYIGRSLQTR</sequence>
<dbReference type="Pfam" id="PF11203">
    <property type="entry name" value="EccE"/>
    <property type="match status" value="1"/>
</dbReference>
<dbReference type="STRING" id="146020.RMCB_2369"/>
<organism evidence="9 10">
    <name type="scientific">Mycolicibacterium brisbanense</name>
    <dbReference type="NCBI Taxonomy" id="146020"/>
    <lineage>
        <taxon>Bacteria</taxon>
        <taxon>Bacillati</taxon>
        <taxon>Actinomycetota</taxon>
        <taxon>Actinomycetes</taxon>
        <taxon>Mycobacteriales</taxon>
        <taxon>Mycobacteriaceae</taxon>
        <taxon>Mycolicibacterium</taxon>
    </lineage>
</organism>
<evidence type="ECO:0000256" key="5">
    <source>
        <dbReference type="ARBA" id="ARBA00022989"/>
    </source>
</evidence>
<feature type="transmembrane region" description="Helical" evidence="7">
    <location>
        <begin position="111"/>
        <end position="144"/>
    </location>
</feature>
<comment type="subcellular location">
    <subcellularLocation>
        <location evidence="1">Cell membrane</location>
    </subcellularLocation>
</comment>
<dbReference type="AlphaFoldDB" id="A0A100VYE9"/>
<evidence type="ECO:0000256" key="2">
    <source>
        <dbReference type="ARBA" id="ARBA00007759"/>
    </source>
</evidence>
<accession>A0A100VYE9</accession>
<keyword evidence="10" id="KW-1185">Reference proteome</keyword>
<evidence type="ECO:0000256" key="4">
    <source>
        <dbReference type="ARBA" id="ARBA00022692"/>
    </source>
</evidence>
<feature type="domain" description="Type VII secretion system protein EccE" evidence="8">
    <location>
        <begin position="273"/>
        <end position="367"/>
    </location>
</feature>
<gene>
    <name evidence="9" type="ORF">RMCB_2369</name>
</gene>
<dbReference type="GO" id="GO:0005886">
    <property type="term" value="C:plasma membrane"/>
    <property type="evidence" value="ECO:0007669"/>
    <property type="project" value="UniProtKB-SubCell"/>
</dbReference>
<reference evidence="10" key="1">
    <citation type="journal article" date="2016" name="Genome Announc.">
        <title>Draft Genome Sequences of Five Rapidly Growing Mycobacterium Species, M. thermoresistibile, M. fortuitum subsp. acetamidolyticum, M. canariasense, M. brisbanense, and M. novocastrense.</title>
        <authorList>
            <person name="Katahira K."/>
            <person name="Ogura Y."/>
            <person name="Gotoh Y."/>
            <person name="Hayashi T."/>
        </authorList>
    </citation>
    <scope>NUCLEOTIDE SEQUENCE [LARGE SCALE GENOMIC DNA]</scope>
    <source>
        <strain evidence="10">JCM15654</strain>
    </source>
</reference>
<evidence type="ECO:0000313" key="9">
    <source>
        <dbReference type="EMBL" id="GAS88273.1"/>
    </source>
</evidence>
<protein>
    <submittedName>
        <fullName evidence="9">ESX-2 secretion system protein EccE2</fullName>
    </submittedName>
</protein>
<evidence type="ECO:0000259" key="8">
    <source>
        <dbReference type="Pfam" id="PF11203"/>
    </source>
</evidence>
<comment type="similarity">
    <text evidence="2">Belongs to the EccE family.</text>
</comment>
<dbReference type="InterPro" id="IPR050051">
    <property type="entry name" value="EccE_dom"/>
</dbReference>
<dbReference type="EMBL" id="BCSX01000021">
    <property type="protein sequence ID" value="GAS88273.1"/>
    <property type="molecule type" value="Genomic_DNA"/>
</dbReference>
<name>A0A100VYE9_9MYCO</name>
<reference evidence="10" key="2">
    <citation type="submission" date="2016-02" db="EMBL/GenBank/DDBJ databases">
        <title>Draft genome sequence of five rapidly growing Mycobacterium species.</title>
        <authorList>
            <person name="Katahira K."/>
            <person name="Gotou Y."/>
            <person name="Iida K."/>
            <person name="Ogura Y."/>
            <person name="Hayashi T."/>
        </authorList>
    </citation>
    <scope>NUCLEOTIDE SEQUENCE [LARGE SCALE GENOMIC DNA]</scope>
    <source>
        <strain evidence="10">JCM15654</strain>
    </source>
</reference>
<evidence type="ECO:0000256" key="7">
    <source>
        <dbReference type="SAM" id="Phobius"/>
    </source>
</evidence>
<dbReference type="Proteomes" id="UP000069620">
    <property type="component" value="Unassembled WGS sequence"/>
</dbReference>
<comment type="caution">
    <text evidence="9">The sequence shown here is derived from an EMBL/GenBank/DDBJ whole genome shotgun (WGS) entry which is preliminary data.</text>
</comment>
<dbReference type="InterPro" id="IPR021368">
    <property type="entry name" value="T7SS_EccE"/>
</dbReference>
<keyword evidence="3" id="KW-1003">Cell membrane</keyword>
<evidence type="ECO:0000256" key="1">
    <source>
        <dbReference type="ARBA" id="ARBA00004236"/>
    </source>
</evidence>
<keyword evidence="5 7" id="KW-1133">Transmembrane helix</keyword>
<evidence type="ECO:0000256" key="6">
    <source>
        <dbReference type="ARBA" id="ARBA00023136"/>
    </source>
</evidence>
<dbReference type="NCBIfam" id="TIGR03923">
    <property type="entry name" value="T7SS_EccE"/>
    <property type="match status" value="1"/>
</dbReference>
<keyword evidence="6 7" id="KW-0472">Membrane</keyword>
<evidence type="ECO:0000313" key="10">
    <source>
        <dbReference type="Proteomes" id="UP000069620"/>
    </source>
</evidence>
<evidence type="ECO:0000256" key="3">
    <source>
        <dbReference type="ARBA" id="ARBA00022475"/>
    </source>
</evidence>
<keyword evidence="4 7" id="KW-0812">Transmembrane</keyword>